<keyword evidence="5" id="KW-0830">Ubiquinone</keyword>
<keyword evidence="3 5" id="KW-1133">Transmembrane helix</keyword>
<dbReference type="EMBL" id="DSOK01000302">
    <property type="protein sequence ID" value="HEN15954.1"/>
    <property type="molecule type" value="Genomic_DNA"/>
</dbReference>
<feature type="transmembrane region" description="Helical" evidence="5">
    <location>
        <begin position="282"/>
        <end position="306"/>
    </location>
</feature>
<dbReference type="PANTHER" id="PTHR11432">
    <property type="entry name" value="NADH DEHYDROGENASE SUBUNIT 1"/>
    <property type="match status" value="1"/>
</dbReference>
<evidence type="ECO:0000256" key="6">
    <source>
        <dbReference type="RuleBase" id="RU000471"/>
    </source>
</evidence>
<dbReference type="PANTHER" id="PTHR11432:SF3">
    <property type="entry name" value="NADH-UBIQUINONE OXIDOREDUCTASE CHAIN 1"/>
    <property type="match status" value="1"/>
</dbReference>
<sequence>MEWLEHPLVMAGVTIVAVLGGVLGACSYLILLERKLSAWMQDRVGPNRVGPAGLLQPIADGAKFLLKEDVIPDHVNKFLYLLAPCIAVFTTMMAFAVVPFGPVSHEPGAFPFIIAPNVDLGIVFIFAIGSLSVYSIILGGWASNNKYSALGSLRASAQVVSYEIPLGMSVVGIALLNHTMSLEKILLYQAEQGIVGWNVWYQPVACLIFFIAALAESNRLPFDLTECEQELVGGFHTEYSAMKFAMFFLGEYTHVITISFLTSVLFFGGWQFPGIAEAGSPWFLKFGVICLKALAVIVLVQMLRWTIPRFRFDQLMGLAWKVLIPLATVNVVLVMCVLEFGLSRLWLFPLSLGLFAAAGLMGTQPGSGRRAAAPVAVPVGHH</sequence>
<keyword evidence="5" id="KW-1003">Cell membrane</keyword>
<keyword evidence="2 5" id="KW-0812">Transmembrane</keyword>
<dbReference type="NCBIfam" id="NF004741">
    <property type="entry name" value="PRK06076.1-2"/>
    <property type="match status" value="1"/>
</dbReference>
<evidence type="ECO:0000256" key="1">
    <source>
        <dbReference type="ARBA" id="ARBA00004141"/>
    </source>
</evidence>
<accession>A0A7C2P0W0</accession>
<gene>
    <name evidence="5 7" type="primary">nuoH</name>
    <name evidence="7" type="ORF">ENQ76_10865</name>
</gene>
<keyword evidence="4 5" id="KW-0472">Membrane</keyword>
<dbReference type="EC" id="7.1.1.-" evidence="5"/>
<keyword evidence="5" id="KW-1278">Translocase</keyword>
<name>A0A7C2P0W0_9PLAN</name>
<comment type="similarity">
    <text evidence="5 6">Belongs to the complex I subunit 1 family.</text>
</comment>
<feature type="transmembrane region" description="Helical" evidence="5">
    <location>
        <begin position="199"/>
        <end position="215"/>
    </location>
</feature>
<feature type="transmembrane region" description="Helical" evidence="5">
    <location>
        <begin position="120"/>
        <end position="138"/>
    </location>
</feature>
<feature type="transmembrane region" description="Helical" evidence="5">
    <location>
        <begin position="78"/>
        <end position="100"/>
    </location>
</feature>
<evidence type="ECO:0000313" key="7">
    <source>
        <dbReference type="EMBL" id="HEN15954.1"/>
    </source>
</evidence>
<comment type="function">
    <text evidence="5">NDH-1 shuttles electrons from NADH, via FMN and iron-sulfur (Fe-S) centers, to quinones in the respiratory chain. The immediate electron acceptor for the enzyme in this species is believed to be ubiquinone. Couples the redox reaction to proton translocation (for every two electrons transferred, four hydrogen ions are translocated across the cytoplasmic membrane), and thus conserves the redox energy in a proton gradient. This subunit may bind ubiquinone.</text>
</comment>
<dbReference type="InterPro" id="IPR001694">
    <property type="entry name" value="NADH_UbQ_OxRdtase_su1/FPO"/>
</dbReference>
<keyword evidence="5 6" id="KW-0520">NAD</keyword>
<feature type="transmembrane region" description="Helical" evidence="5">
    <location>
        <begin position="318"/>
        <end position="340"/>
    </location>
</feature>
<dbReference type="AlphaFoldDB" id="A0A7C2P0W0"/>
<protein>
    <recommendedName>
        <fullName evidence="5">NADH-quinone oxidoreductase subunit H</fullName>
        <ecNumber evidence="5">7.1.1.-</ecNumber>
    </recommendedName>
    <alternativeName>
        <fullName evidence="5">NADH dehydrogenase I subunit H</fullName>
    </alternativeName>
    <alternativeName>
        <fullName evidence="5">NDH-1 subunit H</fullName>
    </alternativeName>
</protein>
<comment type="caution">
    <text evidence="7">The sequence shown here is derived from an EMBL/GenBank/DDBJ whole genome shotgun (WGS) entry which is preliminary data.</text>
</comment>
<dbReference type="GO" id="GO:0016655">
    <property type="term" value="F:oxidoreductase activity, acting on NAD(P)H, quinone or similar compound as acceptor"/>
    <property type="evidence" value="ECO:0007669"/>
    <property type="project" value="UniProtKB-UniRule"/>
</dbReference>
<feature type="transmembrane region" description="Helical" evidence="5">
    <location>
        <begin position="346"/>
        <end position="363"/>
    </location>
</feature>
<keyword evidence="7" id="KW-0560">Oxidoreductase</keyword>
<dbReference type="PROSITE" id="PS00668">
    <property type="entry name" value="COMPLEX1_ND1_2"/>
    <property type="match status" value="1"/>
</dbReference>
<evidence type="ECO:0000256" key="2">
    <source>
        <dbReference type="ARBA" id="ARBA00022692"/>
    </source>
</evidence>
<dbReference type="GO" id="GO:0048038">
    <property type="term" value="F:quinone binding"/>
    <property type="evidence" value="ECO:0007669"/>
    <property type="project" value="UniProtKB-KW"/>
</dbReference>
<dbReference type="GO" id="GO:0003954">
    <property type="term" value="F:NADH dehydrogenase activity"/>
    <property type="evidence" value="ECO:0007669"/>
    <property type="project" value="TreeGrafter"/>
</dbReference>
<dbReference type="HAMAP" id="MF_01350">
    <property type="entry name" value="NDH1_NuoH"/>
    <property type="match status" value="1"/>
</dbReference>
<feature type="transmembrane region" description="Helical" evidence="5">
    <location>
        <begin position="6"/>
        <end position="31"/>
    </location>
</feature>
<dbReference type="GO" id="GO:0005886">
    <property type="term" value="C:plasma membrane"/>
    <property type="evidence" value="ECO:0007669"/>
    <property type="project" value="UniProtKB-SubCell"/>
</dbReference>
<keyword evidence="5" id="KW-0874">Quinone</keyword>
<organism evidence="7">
    <name type="scientific">Schlesneria paludicola</name>
    <dbReference type="NCBI Taxonomy" id="360056"/>
    <lineage>
        <taxon>Bacteria</taxon>
        <taxon>Pseudomonadati</taxon>
        <taxon>Planctomycetota</taxon>
        <taxon>Planctomycetia</taxon>
        <taxon>Planctomycetales</taxon>
        <taxon>Planctomycetaceae</taxon>
        <taxon>Schlesneria</taxon>
    </lineage>
</organism>
<comment type="catalytic activity">
    <reaction evidence="5">
        <text>a quinone + NADH + 5 H(+)(in) = a quinol + NAD(+) + 4 H(+)(out)</text>
        <dbReference type="Rhea" id="RHEA:57888"/>
        <dbReference type="ChEBI" id="CHEBI:15378"/>
        <dbReference type="ChEBI" id="CHEBI:24646"/>
        <dbReference type="ChEBI" id="CHEBI:57540"/>
        <dbReference type="ChEBI" id="CHEBI:57945"/>
        <dbReference type="ChEBI" id="CHEBI:132124"/>
    </reaction>
</comment>
<proteinExistence type="inferred from homology"/>
<dbReference type="Pfam" id="PF00146">
    <property type="entry name" value="NADHdh"/>
    <property type="match status" value="1"/>
</dbReference>
<comment type="subunit">
    <text evidence="5">NDH-1 is composed of 14 different subunits. Subunits NuoA, H, J, K, L, M, N constitute the membrane sector of the complex.</text>
</comment>
<feature type="transmembrane region" description="Helical" evidence="5">
    <location>
        <begin position="252"/>
        <end position="270"/>
    </location>
</feature>
<evidence type="ECO:0000256" key="3">
    <source>
        <dbReference type="ARBA" id="ARBA00022989"/>
    </source>
</evidence>
<evidence type="ECO:0000256" key="5">
    <source>
        <dbReference type="HAMAP-Rule" id="MF_01350"/>
    </source>
</evidence>
<reference evidence="7" key="1">
    <citation type="journal article" date="2020" name="mSystems">
        <title>Genome- and Community-Level Interaction Insights into Carbon Utilization and Element Cycling Functions of Hydrothermarchaeota in Hydrothermal Sediment.</title>
        <authorList>
            <person name="Zhou Z."/>
            <person name="Liu Y."/>
            <person name="Xu W."/>
            <person name="Pan J."/>
            <person name="Luo Z.H."/>
            <person name="Li M."/>
        </authorList>
    </citation>
    <scope>NUCLEOTIDE SEQUENCE [LARGE SCALE GENOMIC DNA]</scope>
    <source>
        <strain evidence="7">SpSt-339</strain>
    </source>
</reference>
<evidence type="ECO:0000256" key="4">
    <source>
        <dbReference type="ARBA" id="ARBA00023136"/>
    </source>
</evidence>
<comment type="subcellular location">
    <subcellularLocation>
        <location evidence="5 6">Cell membrane</location>
        <topology evidence="5 6">Multi-pass membrane protein</topology>
    </subcellularLocation>
    <subcellularLocation>
        <location evidence="1">Membrane</location>
        <topology evidence="1">Multi-pass membrane protein</topology>
    </subcellularLocation>
</comment>
<dbReference type="GO" id="GO:0009060">
    <property type="term" value="P:aerobic respiration"/>
    <property type="evidence" value="ECO:0007669"/>
    <property type="project" value="TreeGrafter"/>
</dbReference>
<dbReference type="InterPro" id="IPR018086">
    <property type="entry name" value="NADH_UbQ_OxRdtase_su1_CS"/>
</dbReference>